<organism evidence="2 3">
    <name type="scientific">Candidatus Magasanikbacteria bacterium CG_4_9_14_0_2_um_filter_42_11</name>
    <dbReference type="NCBI Taxonomy" id="1974643"/>
    <lineage>
        <taxon>Bacteria</taxon>
        <taxon>Candidatus Magasanikiibacteriota</taxon>
    </lineage>
</organism>
<comment type="caution">
    <text evidence="2">The sequence shown here is derived from an EMBL/GenBank/DDBJ whole genome shotgun (WGS) entry which is preliminary data.</text>
</comment>
<dbReference type="Gene3D" id="3.40.1440.10">
    <property type="entry name" value="GIY-YIG endonuclease"/>
    <property type="match status" value="1"/>
</dbReference>
<dbReference type="SUPFAM" id="SSF82771">
    <property type="entry name" value="GIY-YIG endonuclease"/>
    <property type="match status" value="1"/>
</dbReference>
<dbReference type="InterPro" id="IPR035901">
    <property type="entry name" value="GIY-YIG_endonuc_sf"/>
</dbReference>
<dbReference type="CDD" id="cd10449">
    <property type="entry name" value="GIY-YIG_SLX1_like"/>
    <property type="match status" value="1"/>
</dbReference>
<dbReference type="Proteomes" id="UP000231456">
    <property type="component" value="Unassembled WGS sequence"/>
</dbReference>
<sequence>MYKGDTFVYFLQSVSNPDRFYVGITLVARKEERLAEHNRGQTKSTSRFVPWVCIYSETYKTKSEAQKREQYLKSIKGFRERKSICEKYKDNSSVG</sequence>
<dbReference type="EMBL" id="PFRH01000100">
    <property type="protein sequence ID" value="PJC52392.1"/>
    <property type="molecule type" value="Genomic_DNA"/>
</dbReference>
<protein>
    <recommendedName>
        <fullName evidence="1">GIY-YIG domain-containing protein</fullName>
    </recommendedName>
</protein>
<proteinExistence type="predicted"/>
<feature type="domain" description="GIY-YIG" evidence="1">
    <location>
        <begin position="4"/>
        <end position="84"/>
    </location>
</feature>
<reference evidence="3" key="1">
    <citation type="submission" date="2017-09" db="EMBL/GenBank/DDBJ databases">
        <title>Depth-based differentiation of microbial function through sediment-hosted aquifers and enrichment of novel symbionts in the deep terrestrial subsurface.</title>
        <authorList>
            <person name="Probst A.J."/>
            <person name="Ladd B."/>
            <person name="Jarett J.K."/>
            <person name="Geller-Mcgrath D.E."/>
            <person name="Sieber C.M.K."/>
            <person name="Emerson J.B."/>
            <person name="Anantharaman K."/>
            <person name="Thomas B.C."/>
            <person name="Malmstrom R."/>
            <person name="Stieglmeier M."/>
            <person name="Klingl A."/>
            <person name="Woyke T."/>
            <person name="Ryan C.M."/>
            <person name="Banfield J.F."/>
        </authorList>
    </citation>
    <scope>NUCLEOTIDE SEQUENCE [LARGE SCALE GENOMIC DNA]</scope>
</reference>
<dbReference type="AlphaFoldDB" id="A0A2M8F9H7"/>
<accession>A0A2M8F9H7</accession>
<gene>
    <name evidence="2" type="ORF">CO030_03140</name>
</gene>
<dbReference type="InterPro" id="IPR000305">
    <property type="entry name" value="GIY-YIG_endonuc"/>
</dbReference>
<name>A0A2M8F9H7_9BACT</name>
<dbReference type="Pfam" id="PF01541">
    <property type="entry name" value="GIY-YIG"/>
    <property type="match status" value="1"/>
</dbReference>
<dbReference type="PROSITE" id="PS50164">
    <property type="entry name" value="GIY_YIG"/>
    <property type="match status" value="1"/>
</dbReference>
<evidence type="ECO:0000259" key="1">
    <source>
        <dbReference type="PROSITE" id="PS50164"/>
    </source>
</evidence>
<evidence type="ECO:0000313" key="3">
    <source>
        <dbReference type="Proteomes" id="UP000231456"/>
    </source>
</evidence>
<evidence type="ECO:0000313" key="2">
    <source>
        <dbReference type="EMBL" id="PJC52392.1"/>
    </source>
</evidence>